<feature type="non-terminal residue" evidence="1">
    <location>
        <position position="1"/>
    </location>
</feature>
<dbReference type="Proteomes" id="UP001320609">
    <property type="component" value="Unassembled WGS sequence"/>
</dbReference>
<comment type="caution">
    <text evidence="1">The sequence shown here is derived from an EMBL/GenBank/DDBJ whole genome shotgun (WGS) entry which is preliminary data.</text>
</comment>
<accession>A0ABS9SCE9</accession>
<sequence length="192" mass="22030">LFLAPTISYLWDWLDIDDEDNIVTYQSLPVRGASLYYHSVSTVQKNLEAARFNKPVLMTMSQHDSVLDPNATLTAFQNRFPNLQSRFIWYGDPPQHREDPRVTVLTSHLPDRRISNFSHMNVLFAPENTYYGQAGSYLMLENGQDGLSPPDDQGTLWFGAWGQSEAEKYHARLTWNPYFLELLANIRAVTDG</sequence>
<protein>
    <submittedName>
        <fullName evidence="1">Uncharacterized protein</fullName>
    </submittedName>
</protein>
<gene>
    <name evidence="1" type="ORF">MLE19_20955</name>
</gene>
<reference evidence="1 2" key="1">
    <citation type="submission" date="2022-03" db="EMBL/GenBank/DDBJ databases">
        <title>Genomic signatures underlying metal tolerance in selected Arctic bacterial isolates.</title>
        <authorList>
            <person name="Thomas F.A."/>
            <person name="Venkatachalam S."/>
            <person name="Krishnan K.P."/>
        </authorList>
    </citation>
    <scope>NUCLEOTIDE SEQUENCE [LARGE SCALE GENOMIC DNA]</scope>
    <source>
        <strain evidence="1 2">HM116</strain>
    </source>
</reference>
<name>A0ABS9SCE9_9GAMM</name>
<keyword evidence="2" id="KW-1185">Reference proteome</keyword>
<evidence type="ECO:0000313" key="2">
    <source>
        <dbReference type="Proteomes" id="UP001320609"/>
    </source>
</evidence>
<organism evidence="1 2">
    <name type="scientific">Vreelandella neptunia</name>
    <dbReference type="NCBI Taxonomy" id="115551"/>
    <lineage>
        <taxon>Bacteria</taxon>
        <taxon>Pseudomonadati</taxon>
        <taxon>Pseudomonadota</taxon>
        <taxon>Gammaproteobacteria</taxon>
        <taxon>Oceanospirillales</taxon>
        <taxon>Halomonadaceae</taxon>
        <taxon>Vreelandella</taxon>
    </lineage>
</organism>
<evidence type="ECO:0000313" key="1">
    <source>
        <dbReference type="EMBL" id="MCH4813796.1"/>
    </source>
</evidence>
<dbReference type="EMBL" id="JAKVTW010000025">
    <property type="protein sequence ID" value="MCH4813796.1"/>
    <property type="molecule type" value="Genomic_DNA"/>
</dbReference>
<proteinExistence type="predicted"/>